<feature type="domain" description="CHK kinase-like" evidence="1">
    <location>
        <begin position="145"/>
        <end position="346"/>
    </location>
</feature>
<protein>
    <submittedName>
        <fullName evidence="2">GDSL esterase/lipase At3g50400</fullName>
    </submittedName>
</protein>
<dbReference type="Gene3D" id="3.90.1200.10">
    <property type="match status" value="1"/>
</dbReference>
<evidence type="ECO:0000259" key="1">
    <source>
        <dbReference type="SMART" id="SM00587"/>
    </source>
</evidence>
<name>A0A0A1WL83_ZEUCU</name>
<dbReference type="Pfam" id="PF02958">
    <property type="entry name" value="EcKL"/>
    <property type="match status" value="1"/>
</dbReference>
<accession>A0A0A1WL83</accession>
<dbReference type="PANTHER" id="PTHR11012">
    <property type="entry name" value="PROTEIN KINASE-LIKE DOMAIN-CONTAINING"/>
    <property type="match status" value="1"/>
</dbReference>
<organism evidence="2">
    <name type="scientific">Zeugodacus cucurbitae</name>
    <name type="common">Melon fruit fly</name>
    <name type="synonym">Bactrocera cucurbitae</name>
    <dbReference type="NCBI Taxonomy" id="28588"/>
    <lineage>
        <taxon>Eukaryota</taxon>
        <taxon>Metazoa</taxon>
        <taxon>Ecdysozoa</taxon>
        <taxon>Arthropoda</taxon>
        <taxon>Hexapoda</taxon>
        <taxon>Insecta</taxon>
        <taxon>Pterygota</taxon>
        <taxon>Neoptera</taxon>
        <taxon>Endopterygota</taxon>
        <taxon>Diptera</taxon>
        <taxon>Brachycera</taxon>
        <taxon>Muscomorpha</taxon>
        <taxon>Tephritoidea</taxon>
        <taxon>Tephritidae</taxon>
        <taxon>Zeugodacus</taxon>
        <taxon>Zeugodacus</taxon>
    </lineage>
</organism>
<dbReference type="CTD" id="36819"/>
<dbReference type="SMART" id="SM00587">
    <property type="entry name" value="CHK"/>
    <property type="match status" value="1"/>
</dbReference>
<dbReference type="InterPro" id="IPR015897">
    <property type="entry name" value="CHK_kinase-like"/>
</dbReference>
<reference evidence="2" key="1">
    <citation type="submission" date="2014-11" db="EMBL/GenBank/DDBJ databases">
        <authorList>
            <person name="Geib S."/>
        </authorList>
    </citation>
    <scope>NUCLEOTIDE SEQUENCE</scope>
</reference>
<dbReference type="AlphaFoldDB" id="A0A0A1WL83"/>
<dbReference type="OrthoDB" id="191037at2759"/>
<evidence type="ECO:0000313" key="2">
    <source>
        <dbReference type="EMBL" id="JAC99430.1"/>
    </source>
</evidence>
<dbReference type="EMBL" id="GBXI01014861">
    <property type="protein sequence ID" value="JAC99430.1"/>
    <property type="molecule type" value="Transcribed_RNA"/>
</dbReference>
<reference evidence="2" key="2">
    <citation type="journal article" date="2015" name="Gigascience">
        <title>Reconstructing a comprehensive transcriptome assembly of a white-pupal translocated strain of the pest fruit fly Bactrocera cucurbitae.</title>
        <authorList>
            <person name="Sim S.B."/>
            <person name="Calla B."/>
            <person name="Hall B."/>
            <person name="DeRego T."/>
            <person name="Geib S.M."/>
        </authorList>
    </citation>
    <scope>NUCLEOTIDE SEQUENCE</scope>
</reference>
<sequence length="445" mass="51795">MTTTLDDRTKVEIEWLKCTLFSRLLENKNFKTDNRIDGDNAGNVKLLDVQLKYIGVEEAFMLTTCYRAIIKLQQGDKSPSTTTLIVKKTPKLPQVTFDAIQFGALFSNEILAYNNILPALEEFTGHSFNVPRFYYGDLQSCSATMVLKDFGADNFRVTKQKVNLSLEHALVALKTLATFHGTGFALKHKNPAEFKRLSQSLREPRYNVEDVHPEWKMINIFSAERLEISTRKYQPQIESSFVQRYHKMIHEFILFGRKMVAPVEPVATLCHGDYLRNNIAFKYADVNGAEVPIDALMFDMQTVRVSSPMLDFATFLSLSTYEAVRYRHFDEIFNEYYTNLVKAFKENTKEERIPDYLSRESLLREYRRLLPYSISIASHFLMQLVEPNVAAEEMLLRELTKEEIREDTLRRGGEEVDREITHQMKELYDLVTKHNIDIFKDFDYV</sequence>
<dbReference type="InterPro" id="IPR011009">
    <property type="entry name" value="Kinase-like_dom_sf"/>
</dbReference>
<gene>
    <name evidence="2" type="primary">At3g50400</name>
    <name evidence="2" type="ORF">g.12267</name>
</gene>
<proteinExistence type="predicted"/>
<dbReference type="PANTHER" id="PTHR11012:SF8">
    <property type="entry name" value="JUVENILE HORMONE-INDUCIBLE PROTEIN 26"/>
    <property type="match status" value="1"/>
</dbReference>
<dbReference type="InterPro" id="IPR004119">
    <property type="entry name" value="EcKL"/>
</dbReference>
<dbReference type="SUPFAM" id="SSF56112">
    <property type="entry name" value="Protein kinase-like (PK-like)"/>
    <property type="match status" value="1"/>
</dbReference>
<dbReference type="GeneID" id="105221199"/>